<dbReference type="Pfam" id="PF03781">
    <property type="entry name" value="FGE-sulfatase"/>
    <property type="match status" value="1"/>
</dbReference>
<feature type="transmembrane region" description="Helical" evidence="1">
    <location>
        <begin position="12"/>
        <end position="32"/>
    </location>
</feature>
<feature type="non-terminal residue" evidence="3">
    <location>
        <position position="1"/>
    </location>
</feature>
<proteinExistence type="predicted"/>
<dbReference type="InterPro" id="IPR051043">
    <property type="entry name" value="Sulfatase_Mod_Factor_Kinase"/>
</dbReference>
<keyword evidence="1" id="KW-0472">Membrane</keyword>
<evidence type="ECO:0000256" key="1">
    <source>
        <dbReference type="SAM" id="Phobius"/>
    </source>
</evidence>
<keyword evidence="1" id="KW-0812">Transmembrane</keyword>
<dbReference type="Gene3D" id="3.90.1580.10">
    <property type="entry name" value="paralog of FGE (formylglycine-generating enzyme)"/>
    <property type="match status" value="1"/>
</dbReference>
<dbReference type="InterPro" id="IPR016187">
    <property type="entry name" value="CTDL_fold"/>
</dbReference>
<dbReference type="EMBL" id="UINC01000188">
    <property type="protein sequence ID" value="SUZ50762.1"/>
    <property type="molecule type" value="Genomic_DNA"/>
</dbReference>
<dbReference type="AlphaFoldDB" id="A0A381N828"/>
<name>A0A381N828_9ZZZZ</name>
<feature type="domain" description="Sulfatase-modifying factor enzyme-like" evidence="2">
    <location>
        <begin position="72"/>
        <end position="311"/>
    </location>
</feature>
<dbReference type="SUPFAM" id="SSF56436">
    <property type="entry name" value="C-type lectin-like"/>
    <property type="match status" value="1"/>
</dbReference>
<dbReference type="GO" id="GO:0120147">
    <property type="term" value="F:formylglycine-generating oxidase activity"/>
    <property type="evidence" value="ECO:0007669"/>
    <property type="project" value="TreeGrafter"/>
</dbReference>
<evidence type="ECO:0000313" key="3">
    <source>
        <dbReference type="EMBL" id="SUZ50762.1"/>
    </source>
</evidence>
<sequence>VKTSQVSSRKVQSHTVGLTVMTLIILVIAFWMSRQSSLLQMSTSNELPYVIPALDGFLSNAWFLPDDDMLGFVEIPAGSFIMGSNPVIDRSAYENERWSNLSRQGSVDLPVFYISRFETTVAQFFAFAEDTELTGYSIGTNVSGNYPITGVTWPEALAYGRWLERRLRESPTTPPAIRQLLNNGGRVTLPSEAEWEKAARGTDGRVFTWGSQPQTDFSNFNGDSISPVGSLPCPGCAHGLSDMAGNVWELTRSPLQDYPYDPADDAADLAEDALYVMRGGSYADAMNNVRTAVRGAVDPGVRTGTIGFRVVISEL</sequence>
<organism evidence="3">
    <name type="scientific">marine metagenome</name>
    <dbReference type="NCBI Taxonomy" id="408172"/>
    <lineage>
        <taxon>unclassified sequences</taxon>
        <taxon>metagenomes</taxon>
        <taxon>ecological metagenomes</taxon>
    </lineage>
</organism>
<dbReference type="InterPro" id="IPR042095">
    <property type="entry name" value="SUMF_sf"/>
</dbReference>
<dbReference type="PANTHER" id="PTHR23150:SF19">
    <property type="entry name" value="FORMYLGLYCINE-GENERATING ENZYME"/>
    <property type="match status" value="1"/>
</dbReference>
<reference evidence="3" key="1">
    <citation type="submission" date="2018-05" db="EMBL/GenBank/DDBJ databases">
        <authorList>
            <person name="Lanie J.A."/>
            <person name="Ng W.-L."/>
            <person name="Kazmierczak K.M."/>
            <person name="Andrzejewski T.M."/>
            <person name="Davidsen T.M."/>
            <person name="Wayne K.J."/>
            <person name="Tettelin H."/>
            <person name="Glass J.I."/>
            <person name="Rusch D."/>
            <person name="Podicherti R."/>
            <person name="Tsui H.-C.T."/>
            <person name="Winkler M.E."/>
        </authorList>
    </citation>
    <scope>NUCLEOTIDE SEQUENCE</scope>
</reference>
<gene>
    <name evidence="3" type="ORF">METZ01_LOCUS3616</name>
</gene>
<protein>
    <recommendedName>
        <fullName evidence="2">Sulfatase-modifying factor enzyme-like domain-containing protein</fullName>
    </recommendedName>
</protein>
<dbReference type="InterPro" id="IPR005532">
    <property type="entry name" value="SUMF_dom"/>
</dbReference>
<evidence type="ECO:0000259" key="2">
    <source>
        <dbReference type="Pfam" id="PF03781"/>
    </source>
</evidence>
<accession>A0A381N828</accession>
<keyword evidence="1" id="KW-1133">Transmembrane helix</keyword>
<dbReference type="PANTHER" id="PTHR23150">
    <property type="entry name" value="SULFATASE MODIFYING FACTOR 1, 2"/>
    <property type="match status" value="1"/>
</dbReference>